<dbReference type="PANTHER" id="PTHR43196">
    <property type="entry name" value="SULFATE ADENYLYLTRANSFERASE SUBUNIT 2"/>
    <property type="match status" value="1"/>
</dbReference>
<accession>A0A6M6E9L2</accession>
<feature type="transmembrane region" description="Helical" evidence="1">
    <location>
        <begin position="21"/>
        <end position="39"/>
    </location>
</feature>
<dbReference type="SUPFAM" id="SSF52402">
    <property type="entry name" value="Adenine nucleotide alpha hydrolases-like"/>
    <property type="match status" value="1"/>
</dbReference>
<dbReference type="Pfam" id="PF01507">
    <property type="entry name" value="PAPS_reduct"/>
    <property type="match status" value="1"/>
</dbReference>
<keyword evidence="3" id="KW-0614">Plasmid</keyword>
<dbReference type="InterPro" id="IPR002500">
    <property type="entry name" value="PAPS_reduct_dom"/>
</dbReference>
<dbReference type="InterPro" id="IPR050128">
    <property type="entry name" value="Sulfate_adenylyltrnsfr_sub2"/>
</dbReference>
<feature type="domain" description="Phosphoadenosine phosphosulphate reductase" evidence="2">
    <location>
        <begin position="129"/>
        <end position="333"/>
    </location>
</feature>
<name>A0A6M6E9L2_PRIMG</name>
<sequence>MRKLFLPKSIIPRLCMLSKDNVVTPITVLCFFLFFTYMANSFYNLKNYSKGVVKLTTEQLALDFDLSYINTLDTTNIELNPMKIMSGEDEIDTTFRLMEELNSGVLQQRFENIIDFLEDLYFKEDKEWIVTYSGGKDSSLVLVLVFKMLSRLPIEKRFKRIHIVSADTKVETYQMSTYLKKNLQLIKRFETELNLVVHLVEPNLKNSFFWNVIGRGVVAPKPPSPFQWCTKKMKINPMNEKLKEIIAQAPVDLSENLIKENDDQSENQSNHYDVIMMLGSRLDESSKRAKSIEKYASEDEMYFGWNPDFHNVKMCYPIKKILTPDLWAYITLEEKLPWGLPTGELFAMYSDGTECPMTKTELTSENGCGSTNSRNGCWVCLFSGSTDKMLETLIASGHSEVRHLANFKRLLYDVTYDIRYREPFKRLEVKQNGKKLFQSKFETLDMFNLLEDDPIINRYNEYKMGEKDQYEPGGFTIELRIILLQQLLYTQGMVGYDLIDKEELYAILDNWEAEGYSIPLEEIKPVNHQYDGELVFAKDGEINYEKTVNKNQTFFVEVHLRYNEMDLIELIKERQRATNKSFYCFFKSQDLKNHHIAYHTLTIVVCKEEIVTQTDAENLVYNWLFGKDVYHLDKPVDHKSQQSFNNSLIVNAINNSLPGLDKVPPEYEDFLKKLVLTELM</sequence>
<keyword evidence="1" id="KW-0472">Membrane</keyword>
<dbReference type="InterPro" id="IPR014729">
    <property type="entry name" value="Rossmann-like_a/b/a_fold"/>
</dbReference>
<dbReference type="EMBL" id="CP045273">
    <property type="protein sequence ID" value="QJX80285.1"/>
    <property type="molecule type" value="Genomic_DNA"/>
</dbReference>
<evidence type="ECO:0000259" key="2">
    <source>
        <dbReference type="Pfam" id="PF01507"/>
    </source>
</evidence>
<dbReference type="GO" id="GO:0003824">
    <property type="term" value="F:catalytic activity"/>
    <property type="evidence" value="ECO:0007669"/>
    <property type="project" value="InterPro"/>
</dbReference>
<evidence type="ECO:0000256" key="1">
    <source>
        <dbReference type="SAM" id="Phobius"/>
    </source>
</evidence>
<evidence type="ECO:0000313" key="4">
    <source>
        <dbReference type="Proteomes" id="UP000501076"/>
    </source>
</evidence>
<evidence type="ECO:0000313" key="3">
    <source>
        <dbReference type="EMBL" id="QJX80285.1"/>
    </source>
</evidence>
<keyword evidence="1" id="KW-1133">Transmembrane helix</keyword>
<gene>
    <name evidence="3" type="ORF">FDZ14_29775</name>
</gene>
<geneLocation type="plasmid" evidence="4">
    <name>pfdu301a</name>
</geneLocation>
<dbReference type="Proteomes" id="UP000501076">
    <property type="component" value="Plasmid pFDU301A"/>
</dbReference>
<reference evidence="3 4" key="1">
    <citation type="submission" date="2019-10" db="EMBL/GenBank/DDBJ databases">
        <title>Complete genome sequences for adaption low water activity.</title>
        <authorList>
            <person name="Zhao L."/>
            <person name="Zhong J."/>
        </authorList>
    </citation>
    <scope>NUCLEOTIDE SEQUENCE [LARGE SCALE GENOMIC DNA]</scope>
    <source>
        <strain evidence="3 4">FDU301</strain>
        <plasmid evidence="4">pfdu301a</plasmid>
    </source>
</reference>
<proteinExistence type="predicted"/>
<protein>
    <submittedName>
        <fullName evidence="3">Phosphoadenosine phosphosulfate reductase family protein</fullName>
    </submittedName>
</protein>
<keyword evidence="1" id="KW-0812">Transmembrane</keyword>
<organism evidence="3 4">
    <name type="scientific">Priestia megaterium</name>
    <name type="common">Bacillus megaterium</name>
    <dbReference type="NCBI Taxonomy" id="1404"/>
    <lineage>
        <taxon>Bacteria</taxon>
        <taxon>Bacillati</taxon>
        <taxon>Bacillota</taxon>
        <taxon>Bacilli</taxon>
        <taxon>Bacillales</taxon>
        <taxon>Bacillaceae</taxon>
        <taxon>Priestia</taxon>
    </lineage>
</organism>
<dbReference type="PANTHER" id="PTHR43196:SF2">
    <property type="entry name" value="PHOSPHOADENOSINE PHOSPHOSULFATE REDUCTASE"/>
    <property type="match status" value="1"/>
</dbReference>
<dbReference type="Gene3D" id="3.40.50.620">
    <property type="entry name" value="HUPs"/>
    <property type="match status" value="1"/>
</dbReference>
<dbReference type="AlphaFoldDB" id="A0A6M6E9L2"/>